<dbReference type="Proteomes" id="UP000830115">
    <property type="component" value="Chromosome"/>
</dbReference>
<name>A0ABY4M599_9ACTN</name>
<dbReference type="RefSeq" id="WP_248863720.1">
    <property type="nucleotide sequence ID" value="NZ_CP086322.1"/>
</dbReference>
<proteinExistence type="predicted"/>
<evidence type="ECO:0000313" key="1">
    <source>
        <dbReference type="EMBL" id="UQA92858.1"/>
    </source>
</evidence>
<keyword evidence="2" id="KW-1185">Reference proteome</keyword>
<organism evidence="1 2">
    <name type="scientific">Streptomyces halobius</name>
    <dbReference type="NCBI Taxonomy" id="2879846"/>
    <lineage>
        <taxon>Bacteria</taxon>
        <taxon>Bacillati</taxon>
        <taxon>Actinomycetota</taxon>
        <taxon>Actinomycetes</taxon>
        <taxon>Kitasatosporales</taxon>
        <taxon>Streptomycetaceae</taxon>
        <taxon>Streptomyces</taxon>
    </lineage>
</organism>
<sequence length="349" mass="38507">MDQLPVQGVTFDDYIGKTGALSGTIPVPDAAMAARVKRAVVPGRTALWVERGSDLWWGGIVWTMTPAVDDRGAVTVTIQAATFDSYWDHCILRDTLEARQMDQFDIARDLATYATDQEGGDIGIRIDYTKTAGVRRDRTYSRFDATRVREALDRLAAVENGFEWRVQVYRDASTGERVKRLQLGYPTITAGAAPVMLTYPGNVLNYSWPQDATGMANTWQSRGATDNQNQADVSNPIMSTVWSYPDKLKAGWPRLDGSSDYNTVEKLGTLNEHAKADLARAKDPVVIPSIRTRLDGQVTPALIGSAVRLRILDTWFSDGLDADFRVVGLNVTPAQRGQQESAELYLEAA</sequence>
<evidence type="ECO:0008006" key="3">
    <source>
        <dbReference type="Google" id="ProtNLM"/>
    </source>
</evidence>
<dbReference type="EMBL" id="CP086322">
    <property type="protein sequence ID" value="UQA92858.1"/>
    <property type="molecule type" value="Genomic_DNA"/>
</dbReference>
<reference evidence="1" key="1">
    <citation type="submission" date="2021-10" db="EMBL/GenBank/DDBJ databases">
        <title>Streptomyces nigrumlapis sp.nov.,an antimicrobial producing actinobacterium isolated from Black Gobi rocks.</title>
        <authorList>
            <person name="Wen Y."/>
            <person name="Zhang W."/>
            <person name="Liu X.G."/>
        </authorList>
    </citation>
    <scope>NUCLEOTIDE SEQUENCE</scope>
    <source>
        <strain evidence="1">ST13-2-2</strain>
    </source>
</reference>
<gene>
    <name evidence="1" type="ORF">K9S39_14350</name>
</gene>
<evidence type="ECO:0000313" key="2">
    <source>
        <dbReference type="Proteomes" id="UP000830115"/>
    </source>
</evidence>
<protein>
    <recommendedName>
        <fullName evidence="3">Minor tail protein</fullName>
    </recommendedName>
</protein>
<accession>A0ABY4M599</accession>